<feature type="compositionally biased region" description="Polar residues" evidence="1">
    <location>
        <begin position="22"/>
        <end position="31"/>
    </location>
</feature>
<proteinExistence type="predicted"/>
<comment type="caution">
    <text evidence="2">The sequence shown here is derived from an EMBL/GenBank/DDBJ whole genome shotgun (WGS) entry which is preliminary data.</text>
</comment>
<evidence type="ECO:0000313" key="2">
    <source>
        <dbReference type="EMBL" id="GJS65690.1"/>
    </source>
</evidence>
<reference evidence="2" key="2">
    <citation type="submission" date="2022-01" db="EMBL/GenBank/DDBJ databases">
        <authorList>
            <person name="Yamashiro T."/>
            <person name="Shiraishi A."/>
            <person name="Satake H."/>
            <person name="Nakayama K."/>
        </authorList>
    </citation>
    <scope>NUCLEOTIDE SEQUENCE</scope>
</reference>
<sequence>MEKQEETQTGKEKCAAEEEGTTPPSYSTITDATKMKGETKIAQGKSAKSVPLQTSNLTDLKKNKGRLKAP</sequence>
<dbReference type="Proteomes" id="UP001151760">
    <property type="component" value="Unassembled WGS sequence"/>
</dbReference>
<feature type="compositionally biased region" description="Basic and acidic residues" evidence="1">
    <location>
        <begin position="1"/>
        <end position="16"/>
    </location>
</feature>
<gene>
    <name evidence="2" type="ORF">Tco_0680254</name>
</gene>
<organism evidence="2 3">
    <name type="scientific">Tanacetum coccineum</name>
    <dbReference type="NCBI Taxonomy" id="301880"/>
    <lineage>
        <taxon>Eukaryota</taxon>
        <taxon>Viridiplantae</taxon>
        <taxon>Streptophyta</taxon>
        <taxon>Embryophyta</taxon>
        <taxon>Tracheophyta</taxon>
        <taxon>Spermatophyta</taxon>
        <taxon>Magnoliopsida</taxon>
        <taxon>eudicotyledons</taxon>
        <taxon>Gunneridae</taxon>
        <taxon>Pentapetalae</taxon>
        <taxon>asterids</taxon>
        <taxon>campanulids</taxon>
        <taxon>Asterales</taxon>
        <taxon>Asteraceae</taxon>
        <taxon>Asteroideae</taxon>
        <taxon>Anthemideae</taxon>
        <taxon>Anthemidinae</taxon>
        <taxon>Tanacetum</taxon>
    </lineage>
</organism>
<evidence type="ECO:0000313" key="3">
    <source>
        <dbReference type="Proteomes" id="UP001151760"/>
    </source>
</evidence>
<name>A0ABQ4XKW8_9ASTR</name>
<reference evidence="2" key="1">
    <citation type="journal article" date="2022" name="Int. J. Mol. Sci.">
        <title>Draft Genome of Tanacetum Coccineum: Genomic Comparison of Closely Related Tanacetum-Family Plants.</title>
        <authorList>
            <person name="Yamashiro T."/>
            <person name="Shiraishi A."/>
            <person name="Nakayama K."/>
            <person name="Satake H."/>
        </authorList>
    </citation>
    <scope>NUCLEOTIDE SEQUENCE</scope>
</reference>
<evidence type="ECO:0000256" key="1">
    <source>
        <dbReference type="SAM" id="MobiDB-lite"/>
    </source>
</evidence>
<accession>A0ABQ4XKW8</accession>
<protein>
    <submittedName>
        <fullName evidence="2">Uncharacterized protein</fullName>
    </submittedName>
</protein>
<feature type="region of interest" description="Disordered" evidence="1">
    <location>
        <begin position="1"/>
        <end position="70"/>
    </location>
</feature>
<keyword evidence="3" id="KW-1185">Reference proteome</keyword>
<dbReference type="EMBL" id="BQNB010009595">
    <property type="protein sequence ID" value="GJS65690.1"/>
    <property type="molecule type" value="Genomic_DNA"/>
</dbReference>